<dbReference type="PANTHER" id="PTHR43199:SF1">
    <property type="entry name" value="GLUTATHIONE HYDROLASE PROENZYME"/>
    <property type="match status" value="1"/>
</dbReference>
<name>W4HFI5_9RHOB</name>
<dbReference type="Pfam" id="PF01019">
    <property type="entry name" value="G_glu_transpept"/>
    <property type="match status" value="1"/>
</dbReference>
<comment type="catalytic activity">
    <reaction evidence="8 11">
        <text>an N-terminal (5-L-glutamyl)-[peptide] + an alpha-amino acid = 5-L-glutamyl amino acid + an N-terminal L-alpha-aminoacyl-[peptide]</text>
        <dbReference type="Rhea" id="RHEA:23904"/>
        <dbReference type="Rhea" id="RHEA-COMP:9780"/>
        <dbReference type="Rhea" id="RHEA-COMP:9795"/>
        <dbReference type="ChEBI" id="CHEBI:77644"/>
        <dbReference type="ChEBI" id="CHEBI:78597"/>
        <dbReference type="ChEBI" id="CHEBI:78599"/>
        <dbReference type="ChEBI" id="CHEBI:78608"/>
        <dbReference type="EC" id="2.3.2.2"/>
    </reaction>
</comment>
<feature type="binding site" evidence="10">
    <location>
        <position position="446"/>
    </location>
    <ligand>
        <name>L-glutamate</name>
        <dbReference type="ChEBI" id="CHEBI:29985"/>
    </ligand>
</feature>
<dbReference type="InterPro" id="IPR029055">
    <property type="entry name" value="Ntn_hydrolases_N"/>
</dbReference>
<dbReference type="EC" id="2.3.2.2" evidence="11"/>
<sequence length="563" mass="58908">MTPFRVTCEKTPATGARGMVLTNHPMGSAAGYEILAAGGNAVDAAVGTLLALCVVEPMMVGIAGGGIAHVRLADGTHRVIDGLACAPGATHPEIYEPVSDTPPNHMDTKDRRSALGPSAVAVPGNLAAWCDMHDRFGKLPFADVIDPAIRLAARGFEVTPYLEGAISEAAEDLSRDRVIADLLMPGDTPLKAGDRLVQGDFAEALRLIARDGAGALHGGELGAALADRIATGGADAGWLSREDLADYAPRERDVIRGTYRGFDIVGPPPPASSGVHVAQMLNLLELHDVAGLGFGTEAGLHLMAEVIRVAFEDRRASSGDPDFVDVPVERLISKDYAAEAQARLRETGGPGPVPASGHESADTTHVTVADGDGNVVSATHTINGIFGARFAVPGTGIIPNNYMMNFDPHPGRALSVAPGKRVPTSMAPMMVLREGRMAWALGLPGGLRIFPSALQAIVNLIDHRMPLQEAIEAPRIWTEGHDLEVEEALADRAPDLRARGHDVRVMPHVGGGMNAIGFAGDGMMEGAACWRADGTVAALGGGRARPGIRFWPGRAPGDEAEED</sequence>
<protein>
    <recommendedName>
        <fullName evidence="11">Glutathione hydrolase proenzyme</fullName>
        <ecNumber evidence="11">2.3.2.2</ecNumber>
        <ecNumber evidence="11">3.4.19.13</ecNumber>
    </recommendedName>
    <component>
        <recommendedName>
            <fullName evidence="11">Glutathione hydrolase large chain</fullName>
        </recommendedName>
    </component>
    <component>
        <recommendedName>
            <fullName evidence="11">Glutathione hydrolase small chain</fullName>
        </recommendedName>
    </component>
</protein>
<feature type="active site" description="Nucleophile" evidence="9">
    <location>
        <position position="363"/>
    </location>
</feature>
<evidence type="ECO:0000313" key="12">
    <source>
        <dbReference type="EMBL" id="ETW11522.1"/>
    </source>
</evidence>
<feature type="binding site" evidence="10">
    <location>
        <begin position="381"/>
        <end position="383"/>
    </location>
    <ligand>
        <name>L-glutamate</name>
        <dbReference type="ChEBI" id="CHEBI:29985"/>
    </ligand>
</feature>
<evidence type="ECO:0000256" key="2">
    <source>
        <dbReference type="ARBA" id="ARBA00001089"/>
    </source>
</evidence>
<accession>W4HFI5</accession>
<dbReference type="GO" id="GO:0006751">
    <property type="term" value="P:glutathione catabolic process"/>
    <property type="evidence" value="ECO:0007669"/>
    <property type="project" value="UniProtKB-UniRule"/>
</dbReference>
<proteinExistence type="inferred from homology"/>
<dbReference type="InterPro" id="IPR000101">
    <property type="entry name" value="GGT_peptidase"/>
</dbReference>
<dbReference type="InterPro" id="IPR043137">
    <property type="entry name" value="GGT_ssub_C"/>
</dbReference>
<dbReference type="NCBIfam" id="TIGR00066">
    <property type="entry name" value="g_glut_trans"/>
    <property type="match status" value="1"/>
</dbReference>
<feature type="binding site" evidence="10">
    <location>
        <begin position="424"/>
        <end position="425"/>
    </location>
    <ligand>
        <name>L-glutamate</name>
        <dbReference type="ChEBI" id="CHEBI:29985"/>
    </ligand>
</feature>
<dbReference type="eggNOG" id="COG0405">
    <property type="taxonomic scope" value="Bacteria"/>
</dbReference>
<dbReference type="RefSeq" id="WP_043846077.1">
    <property type="nucleotide sequence ID" value="NZ_AQQW01000011.1"/>
</dbReference>
<dbReference type="PATRIC" id="fig|1317118.6.peg.3383"/>
<dbReference type="Proteomes" id="UP000019063">
    <property type="component" value="Unassembled WGS sequence"/>
</dbReference>
<keyword evidence="13" id="KW-1185">Reference proteome</keyword>
<dbReference type="Gene3D" id="1.10.246.130">
    <property type="match status" value="1"/>
</dbReference>
<evidence type="ECO:0000313" key="13">
    <source>
        <dbReference type="Proteomes" id="UP000019063"/>
    </source>
</evidence>
<dbReference type="GO" id="GO:0103068">
    <property type="term" value="F:leukotriene C4 gamma-glutamyl transferase activity"/>
    <property type="evidence" value="ECO:0007669"/>
    <property type="project" value="UniProtKB-EC"/>
</dbReference>
<evidence type="ECO:0000256" key="1">
    <source>
        <dbReference type="ARBA" id="ARBA00001049"/>
    </source>
</evidence>
<dbReference type="InterPro" id="IPR055262">
    <property type="entry name" value="GGT_CS"/>
</dbReference>
<dbReference type="SUPFAM" id="SSF56235">
    <property type="entry name" value="N-terminal nucleophile aminohydrolases (Ntn hydrolases)"/>
    <property type="match status" value="1"/>
</dbReference>
<evidence type="ECO:0000256" key="8">
    <source>
        <dbReference type="ARBA" id="ARBA00047417"/>
    </source>
</evidence>
<comment type="pathway">
    <text evidence="11">Sulfur metabolism; glutathione metabolism.</text>
</comment>
<evidence type="ECO:0000256" key="9">
    <source>
        <dbReference type="PIRSR" id="PIRSR600101-1"/>
    </source>
</evidence>
<organism evidence="12 13">
    <name type="scientific">Roseivivax marinus</name>
    <dbReference type="NCBI Taxonomy" id="1379903"/>
    <lineage>
        <taxon>Bacteria</taxon>
        <taxon>Pseudomonadati</taxon>
        <taxon>Pseudomonadota</taxon>
        <taxon>Alphaproteobacteria</taxon>
        <taxon>Rhodobacterales</taxon>
        <taxon>Roseobacteraceae</taxon>
        <taxon>Roseivivax</taxon>
    </lineage>
</organism>
<evidence type="ECO:0000256" key="6">
    <source>
        <dbReference type="ARBA" id="ARBA00023145"/>
    </source>
</evidence>
<gene>
    <name evidence="12" type="ORF">ATO8_16445</name>
</gene>
<dbReference type="InterPro" id="IPR043138">
    <property type="entry name" value="GGT_lsub"/>
</dbReference>
<keyword evidence="4 11" id="KW-0808">Transferase</keyword>
<comment type="caution">
    <text evidence="12">The sequence shown here is derived from an EMBL/GenBank/DDBJ whole genome shotgun (WGS) entry which is preliminary data.</text>
</comment>
<dbReference type="GO" id="GO:0006750">
    <property type="term" value="P:glutathione biosynthetic process"/>
    <property type="evidence" value="ECO:0007669"/>
    <property type="project" value="UniProtKB-KW"/>
</dbReference>
<dbReference type="PANTHER" id="PTHR43199">
    <property type="entry name" value="GLUTATHIONE HYDROLASE"/>
    <property type="match status" value="1"/>
</dbReference>
<dbReference type="GO" id="GO:0036374">
    <property type="term" value="F:glutathione hydrolase activity"/>
    <property type="evidence" value="ECO:0007669"/>
    <property type="project" value="UniProtKB-UniRule"/>
</dbReference>
<comment type="subunit">
    <text evidence="11">This enzyme consists of two polypeptide chains, which are synthesized in precursor form from a single polypeptide.</text>
</comment>
<keyword evidence="11" id="KW-0317">Glutathione biosynthesis</keyword>
<reference evidence="12 13" key="1">
    <citation type="journal article" date="2014" name="Antonie Van Leeuwenhoek">
        <title>Roseivivax atlanticus sp. nov., isolated from surface seawater of the Atlantic Ocean.</title>
        <authorList>
            <person name="Li G."/>
            <person name="Lai Q."/>
            <person name="Liu X."/>
            <person name="Sun F."/>
            <person name="Shao Z."/>
        </authorList>
    </citation>
    <scope>NUCLEOTIDE SEQUENCE [LARGE SCALE GENOMIC DNA]</scope>
    <source>
        <strain evidence="12 13">22II-s10s</strain>
    </source>
</reference>
<dbReference type="MEROPS" id="T03.001"/>
<dbReference type="EMBL" id="AQQW01000011">
    <property type="protein sequence ID" value="ETW11522.1"/>
    <property type="molecule type" value="Genomic_DNA"/>
</dbReference>
<dbReference type="PRINTS" id="PR01210">
    <property type="entry name" value="GGTRANSPTASE"/>
</dbReference>
<dbReference type="Gene3D" id="3.60.20.40">
    <property type="match status" value="1"/>
</dbReference>
<dbReference type="UniPathway" id="UPA00204"/>
<dbReference type="STRING" id="1379903.ATO8_16445"/>
<evidence type="ECO:0000256" key="3">
    <source>
        <dbReference type="ARBA" id="ARBA00009381"/>
    </source>
</evidence>
<evidence type="ECO:0000256" key="7">
    <source>
        <dbReference type="ARBA" id="ARBA00023315"/>
    </source>
</evidence>
<comment type="catalytic activity">
    <reaction evidence="2 11">
        <text>glutathione + H2O = L-cysteinylglycine + L-glutamate</text>
        <dbReference type="Rhea" id="RHEA:28807"/>
        <dbReference type="ChEBI" id="CHEBI:15377"/>
        <dbReference type="ChEBI" id="CHEBI:29985"/>
        <dbReference type="ChEBI" id="CHEBI:57925"/>
        <dbReference type="ChEBI" id="CHEBI:61694"/>
        <dbReference type="EC" id="3.4.19.13"/>
    </reaction>
</comment>
<dbReference type="PROSITE" id="PS00462">
    <property type="entry name" value="G_GLU_TRANSPEPTIDASE"/>
    <property type="match status" value="1"/>
</dbReference>
<comment type="catalytic activity">
    <reaction evidence="1 11">
        <text>an S-substituted glutathione + H2O = an S-substituted L-cysteinylglycine + L-glutamate</text>
        <dbReference type="Rhea" id="RHEA:59468"/>
        <dbReference type="ChEBI" id="CHEBI:15377"/>
        <dbReference type="ChEBI" id="CHEBI:29985"/>
        <dbReference type="ChEBI" id="CHEBI:90779"/>
        <dbReference type="ChEBI" id="CHEBI:143103"/>
        <dbReference type="EC" id="3.4.19.13"/>
    </reaction>
</comment>
<comment type="similarity">
    <text evidence="3 11">Belongs to the gamma-glutamyltransferase family.</text>
</comment>
<evidence type="ECO:0000256" key="5">
    <source>
        <dbReference type="ARBA" id="ARBA00022801"/>
    </source>
</evidence>
<dbReference type="EC" id="3.4.19.13" evidence="11"/>
<keyword evidence="5 11" id="KW-0378">Hydrolase</keyword>
<evidence type="ECO:0000256" key="4">
    <source>
        <dbReference type="ARBA" id="ARBA00022679"/>
    </source>
</evidence>
<dbReference type="InterPro" id="IPR051792">
    <property type="entry name" value="GGT_bact"/>
</dbReference>
<keyword evidence="6 11" id="KW-0865">Zymogen</keyword>
<evidence type="ECO:0000256" key="10">
    <source>
        <dbReference type="PIRSR" id="PIRSR600101-2"/>
    </source>
</evidence>
<evidence type="ECO:0000256" key="11">
    <source>
        <dbReference type="RuleBase" id="RU368036"/>
    </source>
</evidence>
<keyword evidence="7 11" id="KW-0012">Acyltransferase</keyword>
<dbReference type="AlphaFoldDB" id="W4HFI5"/>
<comment type="PTM">
    <text evidence="11">Cleaved by autocatalysis into a large and a small subunit.</text>
</comment>